<keyword evidence="2" id="KW-1185">Reference proteome</keyword>
<protein>
    <submittedName>
        <fullName evidence="1">Uncharacterized protein</fullName>
    </submittedName>
</protein>
<gene>
    <name evidence="1" type="ORF">EDEG_01527</name>
</gene>
<proteinExistence type="predicted"/>
<dbReference type="EMBL" id="AFBI03000022">
    <property type="protein sequence ID" value="EJW04177.1"/>
    <property type="molecule type" value="Genomic_DNA"/>
</dbReference>
<sequence>MQILICIIFYASFRRTTNLKNENQYESLICYNIIREYTEINLYLHCKQFVVKLCHASTNAIITNNSKFTDVLKFTLEDNFSYELYIRLLMFCAETVICNFEQFLCSRQYVEDTYKNILSNIIFPSELQLHSEEKYKKK</sequence>
<dbReference type="HOGENOM" id="CLU_1855245_0_0_1"/>
<evidence type="ECO:0000313" key="2">
    <source>
        <dbReference type="Proteomes" id="UP000003163"/>
    </source>
</evidence>
<reference evidence="2" key="2">
    <citation type="submission" date="2015-07" db="EMBL/GenBank/DDBJ databases">
        <title>Contrasting host-pathogen interactions and genome evolution in two generalist and specialist microsporidian pathogens of mosquitoes.</title>
        <authorList>
            <consortium name="The Broad Institute Genomics Platform"/>
            <consortium name="The Broad Institute Genome Sequencing Center for Infectious Disease"/>
            <person name="Cuomo C.A."/>
            <person name="Sanscrainte N.D."/>
            <person name="Goldberg J.M."/>
            <person name="Heiman D."/>
            <person name="Young S."/>
            <person name="Zeng Q."/>
            <person name="Becnel J.J."/>
            <person name="Birren B.W."/>
        </authorList>
    </citation>
    <scope>NUCLEOTIDE SEQUENCE [LARGE SCALE GENOMIC DNA]</scope>
    <source>
        <strain evidence="2">USNM 41457</strain>
    </source>
</reference>
<reference evidence="1 2" key="1">
    <citation type="submission" date="2011-08" db="EMBL/GenBank/DDBJ databases">
        <authorList>
            <person name="Liu Z.J."/>
            <person name="Shi F.L."/>
            <person name="Lu J.Q."/>
            <person name="Li M."/>
            <person name="Wang Z.L."/>
        </authorList>
    </citation>
    <scope>NUCLEOTIDE SEQUENCE [LARGE SCALE GENOMIC DNA]</scope>
    <source>
        <strain evidence="1 2">USNM 41457</strain>
    </source>
</reference>
<evidence type="ECO:0000313" key="1">
    <source>
        <dbReference type="EMBL" id="EJW04177.1"/>
    </source>
</evidence>
<dbReference type="InParanoid" id="J9DS98"/>
<name>J9DS98_EDHAE</name>
<organism evidence="1 2">
    <name type="scientific">Edhazardia aedis (strain USNM 41457)</name>
    <name type="common">Microsporidian parasite</name>
    <dbReference type="NCBI Taxonomy" id="1003232"/>
    <lineage>
        <taxon>Eukaryota</taxon>
        <taxon>Fungi</taxon>
        <taxon>Fungi incertae sedis</taxon>
        <taxon>Microsporidia</taxon>
        <taxon>Edhazardia</taxon>
    </lineage>
</organism>
<accession>J9DS98</accession>
<dbReference type="AlphaFoldDB" id="J9DS98"/>
<dbReference type="Proteomes" id="UP000003163">
    <property type="component" value="Unassembled WGS sequence"/>
</dbReference>
<comment type="caution">
    <text evidence="1">The sequence shown here is derived from an EMBL/GenBank/DDBJ whole genome shotgun (WGS) entry which is preliminary data.</text>
</comment>
<dbReference type="VEuPathDB" id="MicrosporidiaDB:EDEG_01527"/>